<dbReference type="GO" id="GO:0003700">
    <property type="term" value="F:DNA-binding transcription factor activity"/>
    <property type="evidence" value="ECO:0007669"/>
    <property type="project" value="TreeGrafter"/>
</dbReference>
<dbReference type="AlphaFoldDB" id="A0A8J6JEB9"/>
<dbReference type="SUPFAM" id="SSF47413">
    <property type="entry name" value="lambda repressor-like DNA-binding domains"/>
    <property type="match status" value="1"/>
</dbReference>
<dbReference type="PROSITE" id="PS50943">
    <property type="entry name" value="HTH_CROC1"/>
    <property type="match status" value="1"/>
</dbReference>
<dbReference type="Pfam" id="PF13560">
    <property type="entry name" value="HTH_31"/>
    <property type="match status" value="1"/>
</dbReference>
<evidence type="ECO:0000313" key="3">
    <source>
        <dbReference type="EMBL" id="MBC5733674.1"/>
    </source>
</evidence>
<evidence type="ECO:0000313" key="4">
    <source>
        <dbReference type="Proteomes" id="UP000661435"/>
    </source>
</evidence>
<comment type="caution">
    <text evidence="3">The sequence shown here is derived from an EMBL/GenBank/DDBJ whole genome shotgun (WGS) entry which is preliminary data.</text>
</comment>
<dbReference type="PANTHER" id="PTHR46797">
    <property type="entry name" value="HTH-TYPE TRANSCRIPTIONAL REGULATOR"/>
    <property type="match status" value="1"/>
</dbReference>
<sequence>MGLDYQQIGQRIAVRRRALGLRQTQVCERCDINSNYLSNIERARSIPSLEVFMRICAALDATPDEFLVGTARSEENETWRDVSELLRGLDGKRLELAKNFLCWLREQEL</sequence>
<name>A0A8J6JEB9_9FIRM</name>
<dbReference type="Proteomes" id="UP000661435">
    <property type="component" value="Unassembled WGS sequence"/>
</dbReference>
<gene>
    <name evidence="3" type="ORF">H8S57_08010</name>
</gene>
<dbReference type="EMBL" id="JACOPP010000008">
    <property type="protein sequence ID" value="MBC5733674.1"/>
    <property type="molecule type" value="Genomic_DNA"/>
</dbReference>
<dbReference type="Gene3D" id="1.10.260.40">
    <property type="entry name" value="lambda repressor-like DNA-binding domains"/>
    <property type="match status" value="1"/>
</dbReference>
<protein>
    <submittedName>
        <fullName evidence="3">Helix-turn-helix transcriptional regulator</fullName>
    </submittedName>
</protein>
<dbReference type="InterPro" id="IPR001387">
    <property type="entry name" value="Cro/C1-type_HTH"/>
</dbReference>
<dbReference type="InterPro" id="IPR010982">
    <property type="entry name" value="Lambda_DNA-bd_dom_sf"/>
</dbReference>
<keyword evidence="4" id="KW-1185">Reference proteome</keyword>
<accession>A0A8J6JEB9</accession>
<proteinExistence type="predicted"/>
<dbReference type="GO" id="GO:0003677">
    <property type="term" value="F:DNA binding"/>
    <property type="evidence" value="ECO:0007669"/>
    <property type="project" value="UniProtKB-KW"/>
</dbReference>
<keyword evidence="1" id="KW-0238">DNA-binding</keyword>
<reference evidence="3" key="1">
    <citation type="submission" date="2020-08" db="EMBL/GenBank/DDBJ databases">
        <title>Genome public.</title>
        <authorList>
            <person name="Liu C."/>
            <person name="Sun Q."/>
        </authorList>
    </citation>
    <scope>NUCLEOTIDE SEQUENCE</scope>
    <source>
        <strain evidence="3">NSJ-51</strain>
    </source>
</reference>
<evidence type="ECO:0000259" key="2">
    <source>
        <dbReference type="PROSITE" id="PS50943"/>
    </source>
</evidence>
<evidence type="ECO:0000256" key="1">
    <source>
        <dbReference type="ARBA" id="ARBA00023125"/>
    </source>
</evidence>
<dbReference type="GO" id="GO:0005829">
    <property type="term" value="C:cytosol"/>
    <property type="evidence" value="ECO:0007669"/>
    <property type="project" value="TreeGrafter"/>
</dbReference>
<organism evidence="3 4">
    <name type="scientific">Lawsonibacter hominis</name>
    <dbReference type="NCBI Taxonomy" id="2763053"/>
    <lineage>
        <taxon>Bacteria</taxon>
        <taxon>Bacillati</taxon>
        <taxon>Bacillota</taxon>
        <taxon>Clostridia</taxon>
        <taxon>Eubacteriales</taxon>
        <taxon>Oscillospiraceae</taxon>
        <taxon>Lawsonibacter</taxon>
    </lineage>
</organism>
<dbReference type="SMART" id="SM00530">
    <property type="entry name" value="HTH_XRE"/>
    <property type="match status" value="1"/>
</dbReference>
<dbReference type="PANTHER" id="PTHR46797:SF1">
    <property type="entry name" value="METHYLPHOSPHONATE SYNTHASE"/>
    <property type="match status" value="1"/>
</dbReference>
<dbReference type="CDD" id="cd00093">
    <property type="entry name" value="HTH_XRE"/>
    <property type="match status" value="1"/>
</dbReference>
<dbReference type="InterPro" id="IPR050807">
    <property type="entry name" value="TransReg_Diox_bact_type"/>
</dbReference>
<feature type="domain" description="HTH cro/C1-type" evidence="2">
    <location>
        <begin position="12"/>
        <end position="66"/>
    </location>
</feature>
<dbReference type="RefSeq" id="WP_186907558.1">
    <property type="nucleotide sequence ID" value="NZ_JACOPP010000008.1"/>
</dbReference>